<feature type="compositionally biased region" description="Basic and acidic residues" evidence="1">
    <location>
        <begin position="154"/>
        <end position="169"/>
    </location>
</feature>
<reference evidence="3 4" key="1">
    <citation type="submission" date="2020-08" db="EMBL/GenBank/DDBJ databases">
        <title>Cohnella phylogeny.</title>
        <authorList>
            <person name="Dunlap C."/>
        </authorList>
    </citation>
    <scope>NUCLEOTIDE SEQUENCE [LARGE SCALE GENOMIC DNA]</scope>
    <source>
        <strain evidence="3 4">DSM 25239</strain>
    </source>
</reference>
<proteinExistence type="predicted"/>
<evidence type="ECO:0000313" key="4">
    <source>
        <dbReference type="Proteomes" id="UP000553776"/>
    </source>
</evidence>
<keyword evidence="2" id="KW-0472">Membrane</keyword>
<organism evidence="3 4">
    <name type="scientific">Cohnella xylanilytica</name>
    <dbReference type="NCBI Taxonomy" id="557555"/>
    <lineage>
        <taxon>Bacteria</taxon>
        <taxon>Bacillati</taxon>
        <taxon>Bacillota</taxon>
        <taxon>Bacilli</taxon>
        <taxon>Bacillales</taxon>
        <taxon>Paenibacillaceae</taxon>
        <taxon>Cohnella</taxon>
    </lineage>
</organism>
<accession>A0A841UBF3</accession>
<feature type="compositionally biased region" description="Polar residues" evidence="1">
    <location>
        <begin position="264"/>
        <end position="276"/>
    </location>
</feature>
<evidence type="ECO:0000256" key="1">
    <source>
        <dbReference type="SAM" id="MobiDB-lite"/>
    </source>
</evidence>
<protein>
    <submittedName>
        <fullName evidence="3">Uncharacterized protein</fullName>
    </submittedName>
</protein>
<keyword evidence="2" id="KW-1133">Transmembrane helix</keyword>
<evidence type="ECO:0000313" key="3">
    <source>
        <dbReference type="EMBL" id="MBB6695484.1"/>
    </source>
</evidence>
<gene>
    <name evidence="3" type="ORF">H7B90_29230</name>
</gene>
<comment type="caution">
    <text evidence="3">The sequence shown here is derived from an EMBL/GenBank/DDBJ whole genome shotgun (WGS) entry which is preliminary data.</text>
</comment>
<dbReference type="RefSeq" id="WP_185139431.1">
    <property type="nucleotide sequence ID" value="NZ_BORM01000030.1"/>
</dbReference>
<sequence length="318" mass="35250">MKKRGKFGFRIVAVVVAAALITEAGYYLIQNKTEAATQQNNKAIEESDAQIAADISNLTGVKSEDILLLKRTGLNWNDVLEHLKKQKTETASAQSKESRSSLLATLDMDEAVNKLRADGYQDQLIQNAKMLAERIEYQLTEITSADTRNAKPSSAEEEKSKSDGEDTDQFRKLSERYKATEAVVFMLTLSDDFGGIDAVLDEYLLALQIELDLRKYKEDPKAYLKSKEEKTAFLLPNARITAAKIEEAMLTRINRSMNAEADDISNSIPSGKSASIHNEAGREATVPSLPIPEVADVRPVNPSDRLKQELDALNPNMP</sequence>
<feature type="transmembrane region" description="Helical" evidence="2">
    <location>
        <begin position="7"/>
        <end position="29"/>
    </location>
</feature>
<keyword evidence="4" id="KW-1185">Reference proteome</keyword>
<dbReference type="EMBL" id="JACJVR010000128">
    <property type="protein sequence ID" value="MBB6695484.1"/>
    <property type="molecule type" value="Genomic_DNA"/>
</dbReference>
<dbReference type="Proteomes" id="UP000553776">
    <property type="component" value="Unassembled WGS sequence"/>
</dbReference>
<dbReference type="AlphaFoldDB" id="A0A841UBF3"/>
<name>A0A841UBF3_9BACL</name>
<feature type="region of interest" description="Disordered" evidence="1">
    <location>
        <begin position="262"/>
        <end position="318"/>
    </location>
</feature>
<feature type="region of interest" description="Disordered" evidence="1">
    <location>
        <begin position="146"/>
        <end position="169"/>
    </location>
</feature>
<keyword evidence="2" id="KW-0812">Transmembrane</keyword>
<evidence type="ECO:0000256" key="2">
    <source>
        <dbReference type="SAM" id="Phobius"/>
    </source>
</evidence>